<accession>A0ABQ1NL27</accession>
<sequence>MTMTKLIALYKTPSNPDAFDAYYFSNHVPLAKTISGLRRYEVSAGPVTTPQGDAPYHLAAILSFDSMDALQQALKSPEGRATAGDLANFAQAGVELLVFDTQDV</sequence>
<dbReference type="EMBL" id="BMHL01000023">
    <property type="protein sequence ID" value="GGC72761.1"/>
    <property type="molecule type" value="Genomic_DNA"/>
</dbReference>
<evidence type="ECO:0000259" key="1">
    <source>
        <dbReference type="Pfam" id="PF07110"/>
    </source>
</evidence>
<feature type="domain" description="EthD" evidence="1">
    <location>
        <begin position="15"/>
        <end position="91"/>
    </location>
</feature>
<comment type="caution">
    <text evidence="2">The sequence shown here is derived from an EMBL/GenBank/DDBJ whole genome shotgun (WGS) entry which is preliminary data.</text>
</comment>
<name>A0ABQ1NL27_9BURK</name>
<dbReference type="InterPro" id="IPR009799">
    <property type="entry name" value="EthD_dom"/>
</dbReference>
<protein>
    <recommendedName>
        <fullName evidence="1">EthD domain-containing protein</fullName>
    </recommendedName>
</protein>
<reference evidence="3" key="1">
    <citation type="journal article" date="2019" name="Int. J. Syst. Evol. Microbiol.">
        <title>The Global Catalogue of Microorganisms (GCM) 10K type strain sequencing project: providing services to taxonomists for standard genome sequencing and annotation.</title>
        <authorList>
            <consortium name="The Broad Institute Genomics Platform"/>
            <consortium name="The Broad Institute Genome Sequencing Center for Infectious Disease"/>
            <person name="Wu L."/>
            <person name="Ma J."/>
        </authorList>
    </citation>
    <scope>NUCLEOTIDE SEQUENCE [LARGE SCALE GENOMIC DNA]</scope>
    <source>
        <strain evidence="3">CGMCC 1.15103</strain>
    </source>
</reference>
<dbReference type="InterPro" id="IPR011008">
    <property type="entry name" value="Dimeric_a/b-barrel"/>
</dbReference>
<gene>
    <name evidence="2" type="ORF">GCM10011400_71100</name>
</gene>
<dbReference type="Proteomes" id="UP000602004">
    <property type="component" value="Unassembled WGS sequence"/>
</dbReference>
<dbReference type="PANTHER" id="PTHR40260:SF2">
    <property type="entry name" value="BLR8190 PROTEIN"/>
    <property type="match status" value="1"/>
</dbReference>
<organism evidence="2 3">
    <name type="scientific">Paraburkholderia caffeinilytica</name>
    <dbReference type="NCBI Taxonomy" id="1761016"/>
    <lineage>
        <taxon>Bacteria</taxon>
        <taxon>Pseudomonadati</taxon>
        <taxon>Pseudomonadota</taxon>
        <taxon>Betaproteobacteria</taxon>
        <taxon>Burkholderiales</taxon>
        <taxon>Burkholderiaceae</taxon>
        <taxon>Paraburkholderia</taxon>
    </lineage>
</organism>
<keyword evidence="3" id="KW-1185">Reference proteome</keyword>
<evidence type="ECO:0000313" key="3">
    <source>
        <dbReference type="Proteomes" id="UP000602004"/>
    </source>
</evidence>
<proteinExistence type="predicted"/>
<dbReference type="SUPFAM" id="SSF54909">
    <property type="entry name" value="Dimeric alpha+beta barrel"/>
    <property type="match status" value="1"/>
</dbReference>
<dbReference type="PANTHER" id="PTHR40260">
    <property type="entry name" value="BLR8190 PROTEIN"/>
    <property type="match status" value="1"/>
</dbReference>
<dbReference type="Gene3D" id="3.30.70.100">
    <property type="match status" value="1"/>
</dbReference>
<dbReference type="Pfam" id="PF07110">
    <property type="entry name" value="EthD"/>
    <property type="match status" value="1"/>
</dbReference>
<evidence type="ECO:0000313" key="2">
    <source>
        <dbReference type="EMBL" id="GGC72761.1"/>
    </source>
</evidence>
<dbReference type="NCBIfam" id="TIGR02118">
    <property type="entry name" value="EthD family reductase"/>
    <property type="match status" value="1"/>
</dbReference>